<name>A0A7J6DLR2_CANSA</name>
<keyword evidence="6" id="KW-1185">Reference proteome</keyword>
<dbReference type="Pfam" id="PF13456">
    <property type="entry name" value="RVT_3"/>
    <property type="match status" value="1"/>
</dbReference>
<comment type="caution">
    <text evidence="3">The sequence shown here is derived from an EMBL/GenBank/DDBJ whole genome shotgun (WGS) entry which is preliminary data.</text>
</comment>
<evidence type="ECO:0000256" key="1">
    <source>
        <dbReference type="SAM" id="Phobius"/>
    </source>
</evidence>
<reference evidence="5 6" key="1">
    <citation type="journal article" date="2020" name="bioRxiv">
        <title>Sequence and annotation of 42 cannabis genomes reveals extensive copy number variation in cannabinoid synthesis and pathogen resistance genes.</title>
        <authorList>
            <person name="Mckernan K.J."/>
            <person name="Helbert Y."/>
            <person name="Kane L.T."/>
            <person name="Ebling H."/>
            <person name="Zhang L."/>
            <person name="Liu B."/>
            <person name="Eaton Z."/>
            <person name="Mclaughlin S."/>
            <person name="Kingan S."/>
            <person name="Baybayan P."/>
            <person name="Concepcion G."/>
            <person name="Jordan M."/>
            <person name="Riva A."/>
            <person name="Barbazuk W."/>
            <person name="Harkins T."/>
        </authorList>
    </citation>
    <scope>NUCLEOTIDE SEQUENCE [LARGE SCALE GENOMIC DNA]</scope>
    <source>
        <strain evidence="5 6">cv. Jamaican Lion 4</strain>
        <strain evidence="3">Father</strain>
        <strain evidence="4">Mother</strain>
        <tissue evidence="3">Leaf</tissue>
    </source>
</reference>
<evidence type="ECO:0000313" key="3">
    <source>
        <dbReference type="EMBL" id="KAF4347037.1"/>
    </source>
</evidence>
<protein>
    <recommendedName>
        <fullName evidence="2">RNase H type-1 domain-containing protein</fullName>
    </recommendedName>
</protein>
<evidence type="ECO:0000313" key="6">
    <source>
        <dbReference type="Proteomes" id="UP000583929"/>
    </source>
</evidence>
<sequence length="432" mass="48090">MLLPNLDFLSFLDRFCNDKPTAAWFLLLSQPKTIIAHPLRIQTVSSGIEEMNQTPFPSSRRLFFSRYYLLWSISLFVYLYALFFCLSTPPTPPSSTTSTVFSFSLSTMASSSRNPNPITALDDEDSLVDEFDHISIPSPSSPHKKNPFEISNSIPLEEFFPRIRTRTDDQDLQQAINQFLHVESPTSTPVSLTTQVPASCTQPSLFISTLPMPHSSPLPTPQTLQTSIPPPIMSDSVTTHAAKGKAIALSRTSHPFHFRGSNGVVINEPCPTISIAISPATRATFTREHSQVEDFDYTEAQLSYTADQSNSKATPISQHIQRLQTIGFQEDSPALYVDAAFDKKNALTGTSFIFKIGCQHPLSPKFVFSDCLNLVSKVNSEWHDHSALSGLVSRIRLLFSNFPEASLHFLPRQLNMAAHGLAKEALRLREEV</sequence>
<evidence type="ECO:0000259" key="2">
    <source>
        <dbReference type="Pfam" id="PF13456"/>
    </source>
</evidence>
<keyword evidence="1" id="KW-0812">Transmembrane</keyword>
<dbReference type="EMBL" id="JAATIP010000240">
    <property type="protein sequence ID" value="KAF4357166.1"/>
    <property type="molecule type" value="Genomic_DNA"/>
</dbReference>
<dbReference type="GO" id="GO:0004523">
    <property type="term" value="F:RNA-DNA hybrid ribonuclease activity"/>
    <property type="evidence" value="ECO:0007669"/>
    <property type="project" value="InterPro"/>
</dbReference>
<evidence type="ECO:0000313" key="5">
    <source>
        <dbReference type="Proteomes" id="UP000525078"/>
    </source>
</evidence>
<keyword evidence="1" id="KW-1133">Transmembrane helix</keyword>
<accession>A0A7J6DLR2</accession>
<gene>
    <name evidence="4" type="ORF">F8388_003313</name>
    <name evidence="3" type="ORF">G4B88_003581</name>
</gene>
<organism evidence="3 6">
    <name type="scientific">Cannabis sativa</name>
    <name type="common">Hemp</name>
    <name type="synonym">Marijuana</name>
    <dbReference type="NCBI Taxonomy" id="3483"/>
    <lineage>
        <taxon>Eukaryota</taxon>
        <taxon>Viridiplantae</taxon>
        <taxon>Streptophyta</taxon>
        <taxon>Embryophyta</taxon>
        <taxon>Tracheophyta</taxon>
        <taxon>Spermatophyta</taxon>
        <taxon>Magnoliopsida</taxon>
        <taxon>eudicotyledons</taxon>
        <taxon>Gunneridae</taxon>
        <taxon>Pentapetalae</taxon>
        <taxon>rosids</taxon>
        <taxon>fabids</taxon>
        <taxon>Rosales</taxon>
        <taxon>Cannabaceae</taxon>
        <taxon>Cannabis</taxon>
    </lineage>
</organism>
<dbReference type="GO" id="GO:0003676">
    <property type="term" value="F:nucleic acid binding"/>
    <property type="evidence" value="ECO:0007669"/>
    <property type="project" value="InterPro"/>
</dbReference>
<dbReference type="Proteomes" id="UP000525078">
    <property type="component" value="Unassembled WGS sequence"/>
</dbReference>
<dbReference type="CDD" id="cd06222">
    <property type="entry name" value="RNase_H_like"/>
    <property type="match status" value="1"/>
</dbReference>
<dbReference type="EMBL" id="JAATIQ010000869">
    <property type="protein sequence ID" value="KAF4347037.1"/>
    <property type="molecule type" value="Genomic_DNA"/>
</dbReference>
<evidence type="ECO:0000313" key="4">
    <source>
        <dbReference type="EMBL" id="KAF4357166.1"/>
    </source>
</evidence>
<proteinExistence type="predicted"/>
<dbReference type="Proteomes" id="UP000583929">
    <property type="component" value="Unassembled WGS sequence"/>
</dbReference>
<feature type="domain" description="RNase H type-1" evidence="2">
    <location>
        <begin position="366"/>
        <end position="425"/>
    </location>
</feature>
<feature type="transmembrane region" description="Helical" evidence="1">
    <location>
        <begin position="68"/>
        <end position="89"/>
    </location>
</feature>
<dbReference type="AlphaFoldDB" id="A0A7J6DLR2"/>
<dbReference type="InterPro" id="IPR002156">
    <property type="entry name" value="RNaseH_domain"/>
</dbReference>
<dbReference type="InterPro" id="IPR044730">
    <property type="entry name" value="RNase_H-like_dom_plant"/>
</dbReference>
<keyword evidence="1" id="KW-0472">Membrane</keyword>